<evidence type="ECO:0000256" key="1">
    <source>
        <dbReference type="ARBA" id="ARBA00000847"/>
    </source>
</evidence>
<dbReference type="Gene3D" id="3.90.79.10">
    <property type="entry name" value="Nucleoside Triphosphate Pyrophosphohydrolase"/>
    <property type="match status" value="1"/>
</dbReference>
<protein>
    <recommendedName>
        <fullName evidence="5">GDP-mannose pyrophosphatase</fullName>
    </recommendedName>
    <alternativeName>
        <fullName evidence="9">GDP-mannose hydrolase</fullName>
    </alternativeName>
    <alternativeName>
        <fullName evidence="10">GDPMK</fullName>
    </alternativeName>
</protein>
<keyword evidence="8 11" id="KW-0460">Magnesium</keyword>
<evidence type="ECO:0000256" key="5">
    <source>
        <dbReference type="ARBA" id="ARBA00016377"/>
    </source>
</evidence>
<dbReference type="EMBL" id="UASO01000005">
    <property type="protein sequence ID" value="SQC86102.1"/>
    <property type="molecule type" value="Genomic_DNA"/>
</dbReference>
<feature type="short sequence motif" description="Nudix box" evidence="12">
    <location>
        <begin position="86"/>
        <end position="107"/>
    </location>
</feature>
<dbReference type="PROSITE" id="PS51462">
    <property type="entry name" value="NUDIX"/>
    <property type="match status" value="1"/>
</dbReference>
<dbReference type="InterPro" id="IPR004385">
    <property type="entry name" value="NDP_pyrophosphatase"/>
</dbReference>
<feature type="binding site" evidence="11">
    <location>
        <position position="151"/>
    </location>
    <ligand>
        <name>Mg(2+)</name>
        <dbReference type="ChEBI" id="CHEBI:18420"/>
        <label>2</label>
    </ligand>
</feature>
<evidence type="ECO:0000256" key="3">
    <source>
        <dbReference type="ARBA" id="ARBA00007275"/>
    </source>
</evidence>
<sequence length="167" mass="18953">MSLNIHVIKDKILSENWFVLRNMTYELTRADGSVVRHKREVYDRGNGATVLLYNRHKQTVVLVRQFRVATWVNGNHDGMLIETCAGLLDNDEPEACIRKEAVEETGYEVGEVRKLFELFMSPGGVTEVVHFFIAEYSDAQRTTSGGGVDDEAIEVLELPFSQACRWS</sequence>
<evidence type="ECO:0000256" key="8">
    <source>
        <dbReference type="ARBA" id="ARBA00022842"/>
    </source>
</evidence>
<dbReference type="Pfam" id="PF00293">
    <property type="entry name" value="NUDIX"/>
    <property type="match status" value="1"/>
</dbReference>
<organism evidence="14 15">
    <name type="scientific">Klebsiella pneumoniae</name>
    <dbReference type="NCBI Taxonomy" id="573"/>
    <lineage>
        <taxon>Bacteria</taxon>
        <taxon>Pseudomonadati</taxon>
        <taxon>Pseudomonadota</taxon>
        <taxon>Gammaproteobacteria</taxon>
        <taxon>Enterobacterales</taxon>
        <taxon>Enterobacteriaceae</taxon>
        <taxon>Klebsiella/Raoultella group</taxon>
        <taxon>Klebsiella</taxon>
        <taxon>Klebsiella pneumoniae complex</taxon>
    </lineage>
</organism>
<evidence type="ECO:0000256" key="2">
    <source>
        <dbReference type="ARBA" id="ARBA00001946"/>
    </source>
</evidence>
<evidence type="ECO:0000313" key="15">
    <source>
        <dbReference type="Proteomes" id="UP000250675"/>
    </source>
</evidence>
<feature type="domain" description="Nudix hydrolase" evidence="13">
    <location>
        <begin position="43"/>
        <end position="167"/>
    </location>
</feature>
<dbReference type="CDD" id="cd24157">
    <property type="entry name" value="NUDIX_GDPMK"/>
    <property type="match status" value="1"/>
</dbReference>
<gene>
    <name evidence="14" type="primary">nudK_2</name>
    <name evidence="14" type="ORF">NCTC9645_04174</name>
</gene>
<name>A0A2X3I0T4_KLEPN</name>
<dbReference type="GO" id="GO:0046872">
    <property type="term" value="F:metal ion binding"/>
    <property type="evidence" value="ECO:0007669"/>
    <property type="project" value="UniProtKB-KW"/>
</dbReference>
<feature type="binding site" evidence="11">
    <location>
        <position position="104"/>
    </location>
    <ligand>
        <name>Mg(2+)</name>
        <dbReference type="ChEBI" id="CHEBI:18420"/>
        <label>2</label>
    </ligand>
</feature>
<dbReference type="Proteomes" id="UP000250675">
    <property type="component" value="Unassembled WGS sequence"/>
</dbReference>
<dbReference type="FunFam" id="3.90.79.10:FF:000010">
    <property type="entry name" value="GDP-mannose pyrophosphatase NudK"/>
    <property type="match status" value="1"/>
</dbReference>
<dbReference type="NCBIfam" id="TIGR00052">
    <property type="entry name" value="nudix-type nucleoside diphosphatase, YffH/AdpP family"/>
    <property type="match status" value="1"/>
</dbReference>
<feature type="binding site" evidence="11">
    <location>
        <position position="100"/>
    </location>
    <ligand>
        <name>Mg(2+)</name>
        <dbReference type="ChEBI" id="CHEBI:18420"/>
        <label>2</label>
    </ligand>
</feature>
<dbReference type="PANTHER" id="PTHR11839:SF18">
    <property type="entry name" value="NUDIX HYDROLASE DOMAIN-CONTAINING PROTEIN"/>
    <property type="match status" value="1"/>
</dbReference>
<dbReference type="PANTHER" id="PTHR11839">
    <property type="entry name" value="UDP/ADP-SUGAR PYROPHOSPHATASE"/>
    <property type="match status" value="1"/>
</dbReference>
<proteinExistence type="inferred from homology"/>
<evidence type="ECO:0000256" key="7">
    <source>
        <dbReference type="ARBA" id="ARBA00022801"/>
    </source>
</evidence>
<evidence type="ECO:0000313" key="14">
    <source>
        <dbReference type="EMBL" id="SQC86102.1"/>
    </source>
</evidence>
<dbReference type="GO" id="GO:0019693">
    <property type="term" value="P:ribose phosphate metabolic process"/>
    <property type="evidence" value="ECO:0007669"/>
    <property type="project" value="TreeGrafter"/>
</dbReference>
<reference evidence="14 15" key="1">
    <citation type="submission" date="2018-06" db="EMBL/GenBank/DDBJ databases">
        <authorList>
            <consortium name="Pathogen Informatics"/>
            <person name="Doyle S."/>
        </authorList>
    </citation>
    <scope>NUCLEOTIDE SEQUENCE [LARGE SCALE GENOMIC DNA]</scope>
    <source>
        <strain evidence="14 15">NCTC9645</strain>
    </source>
</reference>
<evidence type="ECO:0000256" key="9">
    <source>
        <dbReference type="ARBA" id="ARBA00032162"/>
    </source>
</evidence>
<comment type="cofactor">
    <cofactor evidence="2 11">
        <name>Mg(2+)</name>
        <dbReference type="ChEBI" id="CHEBI:18420"/>
    </cofactor>
</comment>
<dbReference type="InterPro" id="IPR015797">
    <property type="entry name" value="NUDIX_hydrolase-like_dom_sf"/>
</dbReference>
<dbReference type="SUPFAM" id="SSF55811">
    <property type="entry name" value="Nudix"/>
    <property type="match status" value="1"/>
</dbReference>
<comment type="subunit">
    <text evidence="4">Homodimer.</text>
</comment>
<evidence type="ECO:0000256" key="11">
    <source>
        <dbReference type="PIRSR" id="PIRSR604385-2"/>
    </source>
</evidence>
<keyword evidence="6 11" id="KW-0479">Metal-binding</keyword>
<dbReference type="NCBIfam" id="NF011585">
    <property type="entry name" value="PRK15009.1"/>
    <property type="match status" value="1"/>
</dbReference>
<dbReference type="GO" id="GO:0016818">
    <property type="term" value="F:hydrolase activity, acting on acid anhydrides, in phosphorus-containing anhydrides"/>
    <property type="evidence" value="ECO:0007669"/>
    <property type="project" value="InterPro"/>
</dbReference>
<dbReference type="AlphaFoldDB" id="A0A2X3I0T4"/>
<dbReference type="GO" id="GO:0005829">
    <property type="term" value="C:cytosol"/>
    <property type="evidence" value="ECO:0007669"/>
    <property type="project" value="TreeGrafter"/>
</dbReference>
<keyword evidence="7 14" id="KW-0378">Hydrolase</keyword>
<evidence type="ECO:0000256" key="4">
    <source>
        <dbReference type="ARBA" id="ARBA00011738"/>
    </source>
</evidence>
<comment type="similarity">
    <text evidence="3">Belongs to the Nudix hydrolase family. NudK subfamily.</text>
</comment>
<evidence type="ECO:0000256" key="10">
    <source>
        <dbReference type="ARBA" id="ARBA00032272"/>
    </source>
</evidence>
<evidence type="ECO:0000259" key="13">
    <source>
        <dbReference type="PROSITE" id="PS51462"/>
    </source>
</evidence>
<dbReference type="InterPro" id="IPR000086">
    <property type="entry name" value="NUDIX_hydrolase_dom"/>
</dbReference>
<accession>A0A2X3I0T4</accession>
<evidence type="ECO:0000256" key="12">
    <source>
        <dbReference type="PIRSR" id="PIRSR604385-3"/>
    </source>
</evidence>
<comment type="catalytic activity">
    <reaction evidence="1">
        <text>GDP-alpha-D-mannose + H2O = alpha-D-mannose 1-phosphate + GMP + 2 H(+)</text>
        <dbReference type="Rhea" id="RHEA:27978"/>
        <dbReference type="ChEBI" id="CHEBI:15377"/>
        <dbReference type="ChEBI" id="CHEBI:15378"/>
        <dbReference type="ChEBI" id="CHEBI:57527"/>
        <dbReference type="ChEBI" id="CHEBI:58115"/>
        <dbReference type="ChEBI" id="CHEBI:58409"/>
    </reaction>
</comment>
<dbReference type="GO" id="GO:0006753">
    <property type="term" value="P:nucleoside phosphate metabolic process"/>
    <property type="evidence" value="ECO:0007669"/>
    <property type="project" value="TreeGrafter"/>
</dbReference>
<evidence type="ECO:0000256" key="6">
    <source>
        <dbReference type="ARBA" id="ARBA00022723"/>
    </source>
</evidence>
<feature type="binding site" evidence="11">
    <location>
        <position position="85"/>
    </location>
    <ligand>
        <name>Mg(2+)</name>
        <dbReference type="ChEBI" id="CHEBI:18420"/>
        <label>1</label>
    </ligand>
</feature>